<name>A0A6J7EKE4_9ZZZZ</name>
<proteinExistence type="predicted"/>
<gene>
    <name evidence="2" type="ORF">UFOPK3472_00945</name>
</gene>
<feature type="region of interest" description="Disordered" evidence="1">
    <location>
        <begin position="149"/>
        <end position="177"/>
    </location>
</feature>
<reference evidence="2" key="1">
    <citation type="submission" date="2020-05" db="EMBL/GenBank/DDBJ databases">
        <authorList>
            <person name="Chiriac C."/>
            <person name="Salcher M."/>
            <person name="Ghai R."/>
            <person name="Kavagutti S V."/>
        </authorList>
    </citation>
    <scope>NUCLEOTIDE SEQUENCE</scope>
</reference>
<evidence type="ECO:0000313" key="2">
    <source>
        <dbReference type="EMBL" id="CAB4884022.1"/>
    </source>
</evidence>
<accession>A0A6J7EKE4</accession>
<dbReference type="EMBL" id="CAFBLX010000044">
    <property type="protein sequence ID" value="CAB4884022.1"/>
    <property type="molecule type" value="Genomic_DNA"/>
</dbReference>
<feature type="compositionally biased region" description="Low complexity" evidence="1">
    <location>
        <begin position="109"/>
        <end position="123"/>
    </location>
</feature>
<protein>
    <submittedName>
        <fullName evidence="2">Unannotated protein</fullName>
    </submittedName>
</protein>
<feature type="compositionally biased region" description="Basic and acidic residues" evidence="1">
    <location>
        <begin position="149"/>
        <end position="170"/>
    </location>
</feature>
<feature type="region of interest" description="Disordered" evidence="1">
    <location>
        <begin position="99"/>
        <end position="131"/>
    </location>
</feature>
<dbReference type="AlphaFoldDB" id="A0A6J7EKE4"/>
<organism evidence="2">
    <name type="scientific">freshwater metagenome</name>
    <dbReference type="NCBI Taxonomy" id="449393"/>
    <lineage>
        <taxon>unclassified sequences</taxon>
        <taxon>metagenomes</taxon>
        <taxon>ecological metagenomes</taxon>
    </lineage>
</organism>
<sequence length="177" mass="19648">MENPNINELTGTVSFSRKVAVRQYESAEASVFIQFSIPANLEGDFEAVRTQILSNARAAFFEAKGLVLEELGLEFQVDENGVLHELLAKNLGNVTEVRPTATQEYVPATTEGSTPTSGGPPYSADTQDKNQRAANKIWAMSRWNSAPHEFWDNRENKRNPKGPDLKHKETGLAVWLS</sequence>
<evidence type="ECO:0000256" key="1">
    <source>
        <dbReference type="SAM" id="MobiDB-lite"/>
    </source>
</evidence>